<dbReference type="AlphaFoldDB" id="A0A2K8MCB1"/>
<dbReference type="KEGG" id="sphc:CVN68_05445"/>
<reference evidence="2 3" key="1">
    <citation type="submission" date="2017-11" db="EMBL/GenBank/DDBJ databases">
        <title>Complete genome sequence of Sphingomonas sp. Strain Cra20, a psychrotolerant potential plant growth promoting rhizobacteria.</title>
        <authorList>
            <person name="Luo Y."/>
        </authorList>
    </citation>
    <scope>NUCLEOTIDE SEQUENCE [LARGE SCALE GENOMIC DNA]</scope>
    <source>
        <strain evidence="2 3">Cra20</strain>
    </source>
</reference>
<keyword evidence="3" id="KW-1185">Reference proteome</keyword>
<dbReference type="InterPro" id="IPR036895">
    <property type="entry name" value="Uracil-DNA_glycosylase-like_sf"/>
</dbReference>
<evidence type="ECO:0000259" key="1">
    <source>
        <dbReference type="Pfam" id="PF03167"/>
    </source>
</evidence>
<dbReference type="Pfam" id="PF03167">
    <property type="entry name" value="UDG"/>
    <property type="match status" value="1"/>
</dbReference>
<protein>
    <submittedName>
        <fullName evidence="2">Uracil-DNA glycosylase</fullName>
    </submittedName>
</protein>
<feature type="domain" description="Uracil-DNA glycosylase-like" evidence="1">
    <location>
        <begin position="90"/>
        <end position="232"/>
    </location>
</feature>
<gene>
    <name evidence="2" type="ORF">CVN68_05445</name>
</gene>
<accession>A0A2K8MCB1</accession>
<evidence type="ECO:0000313" key="3">
    <source>
        <dbReference type="Proteomes" id="UP000229081"/>
    </source>
</evidence>
<evidence type="ECO:0000313" key="2">
    <source>
        <dbReference type="EMBL" id="ATY31493.1"/>
    </source>
</evidence>
<dbReference type="EMBL" id="CP024923">
    <property type="protein sequence ID" value="ATY31493.1"/>
    <property type="molecule type" value="Genomic_DNA"/>
</dbReference>
<dbReference type="InterPro" id="IPR005122">
    <property type="entry name" value="Uracil-DNA_glycosylase-like"/>
</dbReference>
<dbReference type="RefSeq" id="WP_100281303.1">
    <property type="nucleotide sequence ID" value="NZ_CP024923.1"/>
</dbReference>
<organism evidence="2 3">
    <name type="scientific">Sphingomonas psychrotolerans</name>
    <dbReference type="NCBI Taxonomy" id="1327635"/>
    <lineage>
        <taxon>Bacteria</taxon>
        <taxon>Pseudomonadati</taxon>
        <taxon>Pseudomonadota</taxon>
        <taxon>Alphaproteobacteria</taxon>
        <taxon>Sphingomonadales</taxon>
        <taxon>Sphingomonadaceae</taxon>
        <taxon>Sphingomonas</taxon>
    </lineage>
</organism>
<sequence length="241" mass="26260">MGGEKVQDWQKLAASALEWWRDAGVDMLVEDEARDWLARTPPPAQTAEAQAAVAEPVAEALPDTLEAFVAWRLGAAAPEAGWHAPRLGPTGPADAEWVFVTDVPEAEDSEVLLSGPAGRLLDRMLAAVGQRRESVHLLPLAWARPVTGRIAPDDEARLLELARHHLTLLAPKRLFLLGQSASRVLVETNGESLTNPIRVVNHFGAKTVAVASYHPRFLLERPVAKGEAWKHLLLLSRGTTE</sequence>
<name>A0A2K8MCB1_9SPHN</name>
<dbReference type="Proteomes" id="UP000229081">
    <property type="component" value="Chromosome"/>
</dbReference>
<dbReference type="OrthoDB" id="5290748at2"/>
<proteinExistence type="predicted"/>
<dbReference type="SUPFAM" id="SSF52141">
    <property type="entry name" value="Uracil-DNA glycosylase-like"/>
    <property type="match status" value="1"/>
</dbReference>
<dbReference type="Gene3D" id="3.40.470.10">
    <property type="entry name" value="Uracil-DNA glycosylase-like domain"/>
    <property type="match status" value="1"/>
</dbReference>